<evidence type="ECO:0000256" key="5">
    <source>
        <dbReference type="SAM" id="MobiDB-lite"/>
    </source>
</evidence>
<evidence type="ECO:0000313" key="7">
    <source>
        <dbReference type="EMBL" id="OGE05385.1"/>
    </source>
</evidence>
<evidence type="ECO:0000313" key="8">
    <source>
        <dbReference type="Proteomes" id="UP000176780"/>
    </source>
</evidence>
<evidence type="ECO:0000256" key="4">
    <source>
        <dbReference type="ARBA" id="ARBA00022691"/>
    </source>
</evidence>
<feature type="compositionally biased region" description="Basic residues" evidence="5">
    <location>
        <begin position="17"/>
        <end position="26"/>
    </location>
</feature>
<evidence type="ECO:0000256" key="1">
    <source>
        <dbReference type="ARBA" id="ARBA00006594"/>
    </source>
</evidence>
<evidence type="ECO:0000256" key="2">
    <source>
        <dbReference type="ARBA" id="ARBA00022603"/>
    </source>
</evidence>
<proteinExistence type="inferred from homology"/>
<dbReference type="GO" id="GO:0008170">
    <property type="term" value="F:N-methyltransferase activity"/>
    <property type="evidence" value="ECO:0007669"/>
    <property type="project" value="InterPro"/>
</dbReference>
<keyword evidence="4" id="KW-0949">S-adenosyl-L-methionine</keyword>
<comment type="caution">
    <text evidence="7">The sequence shown here is derived from an EMBL/GenBank/DDBJ whole genome shotgun (WGS) entry which is preliminary data.</text>
</comment>
<protein>
    <recommendedName>
        <fullName evidence="6">DNA methylase N-4/N-6 domain-containing protein</fullName>
    </recommendedName>
</protein>
<comment type="similarity">
    <text evidence="1">Belongs to the N(4)/N(6)-methyltransferase family.</text>
</comment>
<name>A0A1F5HMY1_9BACT</name>
<evidence type="ECO:0000259" key="6">
    <source>
        <dbReference type="Pfam" id="PF01555"/>
    </source>
</evidence>
<dbReference type="GO" id="GO:0005737">
    <property type="term" value="C:cytoplasm"/>
    <property type="evidence" value="ECO:0007669"/>
    <property type="project" value="TreeGrafter"/>
</dbReference>
<dbReference type="Gene3D" id="3.40.50.150">
    <property type="entry name" value="Vaccinia Virus protein VP39"/>
    <property type="match status" value="1"/>
</dbReference>
<reference evidence="7 8" key="1">
    <citation type="journal article" date="2016" name="Nat. Commun.">
        <title>Thousands of microbial genomes shed light on interconnected biogeochemical processes in an aquifer system.</title>
        <authorList>
            <person name="Anantharaman K."/>
            <person name="Brown C.T."/>
            <person name="Hug L.A."/>
            <person name="Sharon I."/>
            <person name="Castelle C.J."/>
            <person name="Probst A.J."/>
            <person name="Thomas B.C."/>
            <person name="Singh A."/>
            <person name="Wilkins M.J."/>
            <person name="Karaoz U."/>
            <person name="Brodie E.L."/>
            <person name="Williams K.H."/>
            <person name="Hubbard S.S."/>
            <person name="Banfield J.F."/>
        </authorList>
    </citation>
    <scope>NUCLEOTIDE SEQUENCE [LARGE SCALE GENOMIC DNA]</scope>
</reference>
<dbReference type="PROSITE" id="PS00092">
    <property type="entry name" value="N6_MTASE"/>
    <property type="match status" value="1"/>
</dbReference>
<sequence length="823" mass="93399">MPKRKTPIPTEAAPVKSYKHRQKRIRIPTQEESARLSPRDKQPIKQKYEYDPSLDPQLIWSGKKEAGEDFEVSTVPIYVQEDISPEAIIARLKSGAKEDSQLILFGETAQEQFTKAVEFYKHEDNWKNRMILGDSLIVMNSLLEKEGMRGKVQTIYIDPPYGIKFGSNWQVSTRNRDVKDNKIEDLVRQPEQVKAYRDTWELGIHSYLSCLRDRLVTAWELLTESGSCFVQISDENVHLIRNLMDEVFGPDNFISEIVFRKKTMPLGAKYLDTMNDFLIFYAKDKTQMKYKDLFSNIDTSGDFHWKLYQMPNGKVYQMTKEEFENISLLPKDAKICRTVSMKAPGYSEDNNYVVELNGKKYGPPKNGSWIVGKKGMERLKKLNRLYVEGTTLTYLLNLKDYPLSKITNLWVDTVGAFNKVYAVQTNENVIQRCLLMTTDPGDLVLDPTCGSGTTAFVAEQWGRRWITIDTSRVALALARTRIMTAKYPYWKLKEEENVSSGFEYKTVPHITLKSLANEEEPEQEVLYDQPFENRDIVRVTGPFTVESLSPHRVSDAQEMLSSERFVETVIVNMLKSGVQTGEKGARLEFVNMDILPSGPEIQAAGEYKTEKGLKKVAIAIGPEFGSVDDDFILDAAKVAKKFSDLLVVAATSFDASAFSTPSEIENFPVMKVKINPDLSMGDLLKKTGTGNLFLAFGEPEVKVKETKQGIVVEVAGIDVYDPVKGELRYSGSGDPEHEIAAWFIDTNYNGEAFFVTHAYFLGGNKPFEKLKKTLKADISEEIWEQLYSTISRPFPKPKTGKIAVKVINHYGDEVMKIVDIDKA</sequence>
<dbReference type="EMBL" id="MFBQ01000004">
    <property type="protein sequence ID" value="OGE05385.1"/>
    <property type="molecule type" value="Genomic_DNA"/>
</dbReference>
<dbReference type="InterPro" id="IPR029063">
    <property type="entry name" value="SAM-dependent_MTases_sf"/>
</dbReference>
<dbReference type="InterPro" id="IPR002941">
    <property type="entry name" value="DNA_methylase_N4/N6"/>
</dbReference>
<dbReference type="GO" id="GO:0003677">
    <property type="term" value="F:DNA binding"/>
    <property type="evidence" value="ECO:0007669"/>
    <property type="project" value="InterPro"/>
</dbReference>
<dbReference type="InterPro" id="IPR002295">
    <property type="entry name" value="N4/N6-MTase_EcoPI_Mod-like"/>
</dbReference>
<keyword evidence="3" id="KW-0808">Transferase</keyword>
<dbReference type="AlphaFoldDB" id="A0A1F5HMY1"/>
<dbReference type="PANTHER" id="PTHR13370">
    <property type="entry name" value="RNA METHYLASE-RELATED"/>
    <property type="match status" value="1"/>
</dbReference>
<feature type="compositionally biased region" description="Basic and acidic residues" evidence="5">
    <location>
        <begin position="32"/>
        <end position="48"/>
    </location>
</feature>
<dbReference type="GO" id="GO:0032259">
    <property type="term" value="P:methylation"/>
    <property type="evidence" value="ECO:0007669"/>
    <property type="project" value="UniProtKB-KW"/>
</dbReference>
<evidence type="ECO:0000256" key="3">
    <source>
        <dbReference type="ARBA" id="ARBA00022679"/>
    </source>
</evidence>
<dbReference type="PRINTS" id="PR00506">
    <property type="entry name" value="D21N6MTFRASE"/>
</dbReference>
<dbReference type="Pfam" id="PF01555">
    <property type="entry name" value="N6_N4_Mtase"/>
    <property type="match status" value="1"/>
</dbReference>
<feature type="region of interest" description="Disordered" evidence="5">
    <location>
        <begin position="1"/>
        <end position="48"/>
    </location>
</feature>
<gene>
    <name evidence="7" type="ORF">A3B51_01580</name>
</gene>
<dbReference type="SUPFAM" id="SSF53335">
    <property type="entry name" value="S-adenosyl-L-methionine-dependent methyltransferases"/>
    <property type="match status" value="1"/>
</dbReference>
<accession>A0A1F5HMY1</accession>
<keyword evidence="2" id="KW-0489">Methyltransferase</keyword>
<dbReference type="STRING" id="1797727.A3B51_01580"/>
<dbReference type="InterPro" id="IPR002052">
    <property type="entry name" value="DNA_methylase_N6_adenine_CS"/>
</dbReference>
<organism evidence="7 8">
    <name type="scientific">Candidatus Curtissbacteria bacterium RIFCSPLOWO2_01_FULL_41_18</name>
    <dbReference type="NCBI Taxonomy" id="1797727"/>
    <lineage>
        <taxon>Bacteria</taxon>
        <taxon>Candidatus Curtissiibacteriota</taxon>
    </lineage>
</organism>
<dbReference type="PANTHER" id="PTHR13370:SF16">
    <property type="entry name" value="SITE-SPECIFIC DNA-METHYLTRANSFERASE (ADENINE-SPECIFIC)"/>
    <property type="match status" value="1"/>
</dbReference>
<feature type="domain" description="DNA methylase N-4/N-6" evidence="6">
    <location>
        <begin position="152"/>
        <end position="476"/>
    </location>
</feature>
<dbReference type="Proteomes" id="UP000176780">
    <property type="component" value="Unassembled WGS sequence"/>
</dbReference>